<evidence type="ECO:0000256" key="1">
    <source>
        <dbReference type="SAM" id="MobiDB-lite"/>
    </source>
</evidence>
<feature type="region of interest" description="Disordered" evidence="1">
    <location>
        <begin position="1"/>
        <end position="50"/>
    </location>
</feature>
<comment type="caution">
    <text evidence="2">The sequence shown here is derived from an EMBL/GenBank/DDBJ whole genome shotgun (WGS) entry which is preliminary data.</text>
</comment>
<evidence type="ECO:0000313" key="2">
    <source>
        <dbReference type="EMBL" id="KAG7500715.1"/>
    </source>
</evidence>
<accession>A0AAV6R8A9</accession>
<reference evidence="2 3" key="1">
    <citation type="journal article" date="2021" name="Sci. Rep.">
        <title>Chromosome anchoring in Senegalese sole (Solea senegalensis) reveals sex-associated markers and genome rearrangements in flatfish.</title>
        <authorList>
            <person name="Guerrero-Cozar I."/>
            <person name="Gomez-Garrido J."/>
            <person name="Berbel C."/>
            <person name="Martinez-Blanch J.F."/>
            <person name="Alioto T."/>
            <person name="Claros M.G."/>
            <person name="Gagnaire P.A."/>
            <person name="Manchado M."/>
        </authorList>
    </citation>
    <scope>NUCLEOTIDE SEQUENCE [LARGE SCALE GENOMIC DNA]</scope>
    <source>
        <strain evidence="2">Sse05_10M</strain>
    </source>
</reference>
<organism evidence="2 3">
    <name type="scientific">Solea senegalensis</name>
    <name type="common">Senegalese sole</name>
    <dbReference type="NCBI Taxonomy" id="28829"/>
    <lineage>
        <taxon>Eukaryota</taxon>
        <taxon>Metazoa</taxon>
        <taxon>Chordata</taxon>
        <taxon>Craniata</taxon>
        <taxon>Vertebrata</taxon>
        <taxon>Euteleostomi</taxon>
        <taxon>Actinopterygii</taxon>
        <taxon>Neopterygii</taxon>
        <taxon>Teleostei</taxon>
        <taxon>Neoteleostei</taxon>
        <taxon>Acanthomorphata</taxon>
        <taxon>Carangaria</taxon>
        <taxon>Pleuronectiformes</taxon>
        <taxon>Pleuronectoidei</taxon>
        <taxon>Soleidae</taxon>
        <taxon>Solea</taxon>
    </lineage>
</organism>
<proteinExistence type="predicted"/>
<name>A0AAV6R8A9_SOLSE</name>
<dbReference type="Proteomes" id="UP000693946">
    <property type="component" value="Linkage Group LG20"/>
</dbReference>
<feature type="compositionally biased region" description="Polar residues" evidence="1">
    <location>
        <begin position="34"/>
        <end position="50"/>
    </location>
</feature>
<dbReference type="AlphaFoldDB" id="A0AAV6R8A9"/>
<dbReference type="EMBL" id="JAGKHQ010000013">
    <property type="protein sequence ID" value="KAG7500715.1"/>
    <property type="molecule type" value="Genomic_DNA"/>
</dbReference>
<keyword evidence="3" id="KW-1185">Reference proteome</keyword>
<protein>
    <submittedName>
        <fullName evidence="2">Uncharacterized protein</fullName>
    </submittedName>
</protein>
<evidence type="ECO:0000313" key="3">
    <source>
        <dbReference type="Proteomes" id="UP000693946"/>
    </source>
</evidence>
<gene>
    <name evidence="2" type="ORF">JOB18_027352</name>
</gene>
<sequence>MTKRKKHDCPVKSTSADDGENPGATDAHCDGSSHRSYNLHENGQISSLSS</sequence>